<dbReference type="GO" id="GO:0006364">
    <property type="term" value="P:rRNA processing"/>
    <property type="evidence" value="ECO:0007669"/>
    <property type="project" value="UniProtKB-KW"/>
</dbReference>
<evidence type="ECO:0000256" key="5">
    <source>
        <dbReference type="ARBA" id="ARBA00044198"/>
    </source>
</evidence>
<evidence type="ECO:0000256" key="6">
    <source>
        <dbReference type="PIRNR" id="PIRNR023803"/>
    </source>
</evidence>
<sequence>MVRFKHRYLVAEVNFADGRLYDQNLNGKMIYKCLLEALKENFGDYGYGSIKTNLRVKYVNPYTRIAKIRCKRDMKDMVQAAMFFIKKVENVPAIFRTLHCAGSMRSCQKFLVEYNQQELAKIVRACKDPEEKRQMLRSINKSDFGDDEFDDNLDIDVLNRLHGNDG</sequence>
<evidence type="ECO:0000256" key="2">
    <source>
        <dbReference type="ARBA" id="ARBA00022552"/>
    </source>
</evidence>
<keyword evidence="2" id="KW-0698">rRNA processing</keyword>
<proteinExistence type="inferred from homology"/>
<comment type="function">
    <text evidence="6">Component of ribonuclease P, a protein complex that generates mature tRNA molecules by cleaving their 5'-ends.</text>
</comment>
<evidence type="ECO:0000256" key="4">
    <source>
        <dbReference type="ARBA" id="ARBA00023242"/>
    </source>
</evidence>
<organism evidence="7 8">
    <name type="scientific">Dimorphilus gyrociliatus</name>
    <dbReference type="NCBI Taxonomy" id="2664684"/>
    <lineage>
        <taxon>Eukaryota</taxon>
        <taxon>Metazoa</taxon>
        <taxon>Spiralia</taxon>
        <taxon>Lophotrochozoa</taxon>
        <taxon>Annelida</taxon>
        <taxon>Polychaeta</taxon>
        <taxon>Polychaeta incertae sedis</taxon>
        <taxon>Dinophilidae</taxon>
        <taxon>Dimorphilus</taxon>
    </lineage>
</organism>
<evidence type="ECO:0000256" key="3">
    <source>
        <dbReference type="ARBA" id="ARBA00022694"/>
    </source>
</evidence>
<accession>A0A7I8VQ85</accession>
<dbReference type="GO" id="GO:0033204">
    <property type="term" value="F:ribonuclease P RNA binding"/>
    <property type="evidence" value="ECO:0007669"/>
    <property type="project" value="InterPro"/>
</dbReference>
<comment type="similarity">
    <text evidence="1 6">Belongs to the eukaryotic/archaeal RNase P protein component 2 family.</text>
</comment>
<dbReference type="PANTHER" id="PTHR48414:SF1">
    <property type="entry name" value="POP5 HOMOLOG, RIBONUCLEASE P_MRP SUBUNIT"/>
    <property type="match status" value="1"/>
</dbReference>
<evidence type="ECO:0000313" key="7">
    <source>
        <dbReference type="EMBL" id="CAD5116762.1"/>
    </source>
</evidence>
<dbReference type="GO" id="GO:0030677">
    <property type="term" value="C:ribonuclease P complex"/>
    <property type="evidence" value="ECO:0007669"/>
    <property type="project" value="InterPro"/>
</dbReference>
<comment type="caution">
    <text evidence="7">The sequence shown here is derived from an EMBL/GenBank/DDBJ whole genome shotgun (WGS) entry which is preliminary data.</text>
</comment>
<evidence type="ECO:0000313" key="8">
    <source>
        <dbReference type="Proteomes" id="UP000549394"/>
    </source>
</evidence>
<dbReference type="Proteomes" id="UP000549394">
    <property type="component" value="Unassembled WGS sequence"/>
</dbReference>
<dbReference type="InterPro" id="IPR038085">
    <property type="entry name" value="Rnp2-like_sf"/>
</dbReference>
<comment type="subcellular location">
    <subcellularLocation>
        <location evidence="6">Nucleus</location>
        <location evidence="6">Nucleolus</location>
    </subcellularLocation>
</comment>
<evidence type="ECO:0000256" key="1">
    <source>
        <dbReference type="ARBA" id="ARBA00010800"/>
    </source>
</evidence>
<dbReference type="GO" id="GO:0001682">
    <property type="term" value="P:tRNA 5'-leader removal"/>
    <property type="evidence" value="ECO:0007669"/>
    <property type="project" value="InterPro"/>
</dbReference>
<dbReference type="PANTHER" id="PTHR48414">
    <property type="entry name" value="POP5 HOMOLOG, RIBONUCLEASE P_MRP SUBUNIT"/>
    <property type="match status" value="1"/>
</dbReference>
<dbReference type="OrthoDB" id="24745at2759"/>
<reference evidence="7 8" key="1">
    <citation type="submission" date="2020-08" db="EMBL/GenBank/DDBJ databases">
        <authorList>
            <person name="Hejnol A."/>
        </authorList>
    </citation>
    <scope>NUCLEOTIDE SEQUENCE [LARGE SCALE GENOMIC DNA]</scope>
</reference>
<dbReference type="PIRSF" id="PIRSF023803">
    <property type="entry name" value="Ribonuclease_P_prd"/>
    <property type="match status" value="1"/>
</dbReference>
<dbReference type="SUPFAM" id="SSF160350">
    <property type="entry name" value="Rnp2-like"/>
    <property type="match status" value="1"/>
</dbReference>
<keyword evidence="4 6" id="KW-0539">Nucleus</keyword>
<dbReference type="AlphaFoldDB" id="A0A7I8VQ85"/>
<name>A0A7I8VQ85_9ANNE</name>
<dbReference type="InterPro" id="IPR016819">
    <property type="entry name" value="RNase_P/MRP_POP5"/>
</dbReference>
<keyword evidence="8" id="KW-1185">Reference proteome</keyword>
<dbReference type="InterPro" id="IPR002759">
    <property type="entry name" value="Pop5/Rpp14/Rnp2-like"/>
</dbReference>
<gene>
    <name evidence="7" type="ORF">DGYR_LOCUS5356</name>
</gene>
<dbReference type="EMBL" id="CAJFCJ010000006">
    <property type="protein sequence ID" value="CAD5116762.1"/>
    <property type="molecule type" value="Genomic_DNA"/>
</dbReference>
<dbReference type="Gene3D" id="3.30.70.3250">
    <property type="entry name" value="Ribonuclease P, Pop5 subunit"/>
    <property type="match status" value="1"/>
</dbReference>
<dbReference type="GO" id="GO:0005730">
    <property type="term" value="C:nucleolus"/>
    <property type="evidence" value="ECO:0007669"/>
    <property type="project" value="UniProtKB-SubCell"/>
</dbReference>
<keyword evidence="3 6" id="KW-0819">tRNA processing</keyword>
<protein>
    <recommendedName>
        <fullName evidence="5 6">Ribonuclease P/MRP protein subunit POP5</fullName>
    </recommendedName>
</protein>
<dbReference type="Pfam" id="PF01900">
    <property type="entry name" value="RNase_P_Rpp14"/>
    <property type="match status" value="1"/>
</dbReference>